<reference evidence="3" key="1">
    <citation type="submission" date="2018-06" db="EMBL/GenBank/DDBJ databases">
        <authorList>
            <person name="Zhirakovskaya E."/>
        </authorList>
    </citation>
    <scope>NUCLEOTIDE SEQUENCE</scope>
</reference>
<dbReference type="InterPro" id="IPR032816">
    <property type="entry name" value="VTT_dom"/>
</dbReference>
<evidence type="ECO:0000313" key="3">
    <source>
        <dbReference type="EMBL" id="VAW01611.1"/>
    </source>
</evidence>
<accession>A0A3B0S6A6</accession>
<name>A0A3B0S6A6_9ZZZZ</name>
<feature type="domain" description="VTT" evidence="2">
    <location>
        <begin position="35"/>
        <end position="156"/>
    </location>
</feature>
<dbReference type="InterPro" id="IPR051311">
    <property type="entry name" value="DedA_domain"/>
</dbReference>
<keyword evidence="1" id="KW-0472">Membrane</keyword>
<dbReference type="PANTHER" id="PTHR42709:SF11">
    <property type="entry name" value="DEDA FAMILY PROTEIN"/>
    <property type="match status" value="1"/>
</dbReference>
<proteinExistence type="predicted"/>
<sequence length="192" mass="21882">MLRSLYDWTLEKAEHPKALWILAILSFTESSFFPIPPDVLLIPMVLAAPTRAWRIAFVCSVASVFGGMFGYYIGYALFDAVGQPIIDFYHMQEKFIWFQAKYNEWGAWIVSMAGFSPVPYKVFTIASGMTEMSLSTFIIASAVSRSARFFLVAFLLWKFGSPIRDFIEKRLGLLTLIFFALLFGSFLALKYI</sequence>
<keyword evidence="1" id="KW-1133">Transmembrane helix</keyword>
<protein>
    <submittedName>
        <fullName evidence="3">FIG139438: lipoprotein B</fullName>
    </submittedName>
</protein>
<gene>
    <name evidence="3" type="ORF">MNBD_ALPHA01-1562</name>
</gene>
<feature type="transmembrane region" description="Helical" evidence="1">
    <location>
        <begin position="137"/>
        <end position="159"/>
    </location>
</feature>
<dbReference type="EMBL" id="UOEJ01000150">
    <property type="protein sequence ID" value="VAW01611.1"/>
    <property type="molecule type" value="Genomic_DNA"/>
</dbReference>
<organism evidence="3">
    <name type="scientific">hydrothermal vent metagenome</name>
    <dbReference type="NCBI Taxonomy" id="652676"/>
    <lineage>
        <taxon>unclassified sequences</taxon>
        <taxon>metagenomes</taxon>
        <taxon>ecological metagenomes</taxon>
    </lineage>
</organism>
<dbReference type="PANTHER" id="PTHR42709">
    <property type="entry name" value="ALKALINE PHOSPHATASE LIKE PROTEIN"/>
    <property type="match status" value="1"/>
</dbReference>
<evidence type="ECO:0000256" key="1">
    <source>
        <dbReference type="SAM" id="Phobius"/>
    </source>
</evidence>
<keyword evidence="3" id="KW-0449">Lipoprotein</keyword>
<dbReference type="GO" id="GO:0005886">
    <property type="term" value="C:plasma membrane"/>
    <property type="evidence" value="ECO:0007669"/>
    <property type="project" value="TreeGrafter"/>
</dbReference>
<evidence type="ECO:0000259" key="2">
    <source>
        <dbReference type="Pfam" id="PF09335"/>
    </source>
</evidence>
<keyword evidence="1" id="KW-0812">Transmembrane</keyword>
<feature type="transmembrane region" description="Helical" evidence="1">
    <location>
        <begin position="20"/>
        <end position="41"/>
    </location>
</feature>
<dbReference type="Pfam" id="PF09335">
    <property type="entry name" value="VTT_dom"/>
    <property type="match status" value="1"/>
</dbReference>
<feature type="transmembrane region" description="Helical" evidence="1">
    <location>
        <begin position="53"/>
        <end position="73"/>
    </location>
</feature>
<feature type="transmembrane region" description="Helical" evidence="1">
    <location>
        <begin position="171"/>
        <end position="189"/>
    </location>
</feature>
<dbReference type="AlphaFoldDB" id="A0A3B0S6A6"/>